<dbReference type="EMBL" id="JAEPRE010000158">
    <property type="protein sequence ID" value="KAG2231281.1"/>
    <property type="molecule type" value="Genomic_DNA"/>
</dbReference>
<feature type="compositionally biased region" description="Basic and acidic residues" evidence="1">
    <location>
        <begin position="78"/>
        <end position="98"/>
    </location>
</feature>
<organism evidence="2 3">
    <name type="scientific">Thamnidium elegans</name>
    <dbReference type="NCBI Taxonomy" id="101142"/>
    <lineage>
        <taxon>Eukaryota</taxon>
        <taxon>Fungi</taxon>
        <taxon>Fungi incertae sedis</taxon>
        <taxon>Mucoromycota</taxon>
        <taxon>Mucoromycotina</taxon>
        <taxon>Mucoromycetes</taxon>
        <taxon>Mucorales</taxon>
        <taxon>Mucorineae</taxon>
        <taxon>Mucoraceae</taxon>
        <taxon>Thamnidium</taxon>
    </lineage>
</organism>
<evidence type="ECO:0000313" key="3">
    <source>
        <dbReference type="Proteomes" id="UP000613177"/>
    </source>
</evidence>
<dbReference type="AlphaFoldDB" id="A0A8H7SLM3"/>
<sequence>MDAMNSTYPPNNVNPLLTKEASTRNVNSAMGSTSAQPGTTAYSGTELNPTHTTTGAHVTTDDHPSKLRTALHDMKETVKGTLQRDHHHGNDCAKRPQDGKTNPME</sequence>
<feature type="compositionally biased region" description="Polar residues" evidence="1">
    <location>
        <begin position="1"/>
        <end position="15"/>
    </location>
</feature>
<gene>
    <name evidence="2" type="ORF">INT48_008488</name>
</gene>
<dbReference type="Proteomes" id="UP000613177">
    <property type="component" value="Unassembled WGS sequence"/>
</dbReference>
<dbReference type="OrthoDB" id="2268597at2759"/>
<keyword evidence="3" id="KW-1185">Reference proteome</keyword>
<comment type="caution">
    <text evidence="2">The sequence shown here is derived from an EMBL/GenBank/DDBJ whole genome shotgun (WGS) entry which is preliminary data.</text>
</comment>
<feature type="region of interest" description="Disordered" evidence="1">
    <location>
        <begin position="1"/>
        <end position="63"/>
    </location>
</feature>
<feature type="region of interest" description="Disordered" evidence="1">
    <location>
        <begin position="78"/>
        <end position="105"/>
    </location>
</feature>
<name>A0A8H7SLM3_9FUNG</name>
<accession>A0A8H7SLM3</accession>
<proteinExistence type="predicted"/>
<reference evidence="2" key="1">
    <citation type="submission" date="2021-01" db="EMBL/GenBank/DDBJ databases">
        <title>Metabolic potential, ecology and presence of endohyphal bacteria is reflected in genomic diversity of Mucoromycotina.</title>
        <authorList>
            <person name="Muszewska A."/>
            <person name="Okrasinska A."/>
            <person name="Steczkiewicz K."/>
            <person name="Drgas O."/>
            <person name="Orlowska M."/>
            <person name="Perlinska-Lenart U."/>
            <person name="Aleksandrzak-Piekarczyk T."/>
            <person name="Szatraj K."/>
            <person name="Zielenkiewicz U."/>
            <person name="Pilsyk S."/>
            <person name="Malc E."/>
            <person name="Mieczkowski P."/>
            <person name="Kruszewska J.S."/>
            <person name="Biernat P."/>
            <person name="Pawlowska J."/>
        </authorList>
    </citation>
    <scope>NUCLEOTIDE SEQUENCE</scope>
    <source>
        <strain evidence="2">WA0000018081</strain>
    </source>
</reference>
<evidence type="ECO:0000313" key="2">
    <source>
        <dbReference type="EMBL" id="KAG2231281.1"/>
    </source>
</evidence>
<feature type="compositionally biased region" description="Polar residues" evidence="1">
    <location>
        <begin position="23"/>
        <end position="49"/>
    </location>
</feature>
<protein>
    <submittedName>
        <fullName evidence="2">Uncharacterized protein</fullName>
    </submittedName>
</protein>
<evidence type="ECO:0000256" key="1">
    <source>
        <dbReference type="SAM" id="MobiDB-lite"/>
    </source>
</evidence>